<comment type="caution">
    <text evidence="2">The sequence shown here is derived from an EMBL/GenBank/DDBJ whole genome shotgun (WGS) entry which is preliminary data.</text>
</comment>
<feature type="compositionally biased region" description="Basic and acidic residues" evidence="1">
    <location>
        <begin position="1"/>
        <end position="14"/>
    </location>
</feature>
<dbReference type="Proteomes" id="UP000664277">
    <property type="component" value="Unassembled WGS sequence"/>
</dbReference>
<name>A0A8J7TL86_9BACT</name>
<accession>A0A8J7TL86</accession>
<gene>
    <name evidence="2" type="ORF">J0M35_00190</name>
</gene>
<feature type="region of interest" description="Disordered" evidence="1">
    <location>
        <begin position="1"/>
        <end position="54"/>
    </location>
</feature>
<protein>
    <submittedName>
        <fullName evidence="2">Uncharacterized protein</fullName>
    </submittedName>
</protein>
<evidence type="ECO:0000256" key="1">
    <source>
        <dbReference type="SAM" id="MobiDB-lite"/>
    </source>
</evidence>
<evidence type="ECO:0000313" key="2">
    <source>
        <dbReference type="EMBL" id="MBN8658753.1"/>
    </source>
</evidence>
<reference evidence="2" key="1">
    <citation type="submission" date="2021-02" db="EMBL/GenBank/DDBJ databases">
        <title>Genome-Resolved Metagenomics of a Microbial Community Performing Photosynthetic Biological Nutrient Removal.</title>
        <authorList>
            <person name="Mcdaniel E.A."/>
        </authorList>
    </citation>
    <scope>NUCLEOTIDE SEQUENCE</scope>
    <source>
        <strain evidence="2">UWPOB_OBS1</strain>
    </source>
</reference>
<evidence type="ECO:0000313" key="3">
    <source>
        <dbReference type="Proteomes" id="UP000664277"/>
    </source>
</evidence>
<sequence length="212" mass="22600">MKEIENKPHQKQEAAENQESPALVLDSAKAMTTPVGAGSDLASKITGREDEKKSADQLLNAPGQFELVSANGDQVIKTQAANPEDVQKGIRALLGDALKGDKWSQDSVDTFNRIFKEESAMSNATPESIARALNTIGGAINNRVSPELANDPSRRPEPVGMGVVQNPDGSYSYYMTLNKDNAALAANRMSIISGQSSDTVIKLGPFKKGTAI</sequence>
<dbReference type="EMBL" id="JAFLCK010000001">
    <property type="protein sequence ID" value="MBN8658753.1"/>
    <property type="molecule type" value="Genomic_DNA"/>
</dbReference>
<dbReference type="AlphaFoldDB" id="A0A8J7TL86"/>
<proteinExistence type="predicted"/>
<organism evidence="2 3">
    <name type="scientific">Candidatus Obscuribacter phosphatis</name>
    <dbReference type="NCBI Taxonomy" id="1906157"/>
    <lineage>
        <taxon>Bacteria</taxon>
        <taxon>Bacillati</taxon>
        <taxon>Candidatus Melainabacteria</taxon>
        <taxon>Candidatus Obscuribacterales</taxon>
        <taxon>Candidatus Obscuribacteraceae</taxon>
        <taxon>Candidatus Obscuribacter</taxon>
    </lineage>
</organism>